<proteinExistence type="predicted"/>
<sequence>MEDNLISTQHQWKNSDDEASSNVEVTYADMLSNGISRDLIICSFGGVNEFCLVWFHRWGVCRRLYHLQTSGTTPEQEP</sequence>
<evidence type="ECO:0000313" key="2">
    <source>
        <dbReference type="Proteomes" id="UP000186594"/>
    </source>
</evidence>
<comment type="caution">
    <text evidence="1">The sequence shown here is derived from an EMBL/GenBank/DDBJ whole genome shotgun (WGS) entry which is preliminary data.</text>
</comment>
<accession>A0A1U7LIX4</accession>
<dbReference type="EMBL" id="LXFE01003012">
    <property type="protein sequence ID" value="OLL22610.1"/>
    <property type="molecule type" value="Genomic_DNA"/>
</dbReference>
<gene>
    <name evidence="1" type="ORF">NEOLI_000236</name>
</gene>
<name>A0A1U7LIX4_NEOID</name>
<evidence type="ECO:0000313" key="1">
    <source>
        <dbReference type="EMBL" id="OLL22610.1"/>
    </source>
</evidence>
<protein>
    <submittedName>
        <fullName evidence="1">Uncharacterized protein</fullName>
    </submittedName>
</protein>
<dbReference type="AlphaFoldDB" id="A0A1U7LIX4"/>
<keyword evidence="2" id="KW-1185">Reference proteome</keyword>
<organism evidence="1 2">
    <name type="scientific">Neolecta irregularis (strain DAH-3)</name>
    <dbReference type="NCBI Taxonomy" id="1198029"/>
    <lineage>
        <taxon>Eukaryota</taxon>
        <taxon>Fungi</taxon>
        <taxon>Dikarya</taxon>
        <taxon>Ascomycota</taxon>
        <taxon>Taphrinomycotina</taxon>
        <taxon>Neolectales</taxon>
        <taxon>Neolectaceae</taxon>
        <taxon>Neolecta</taxon>
    </lineage>
</organism>
<dbReference type="Proteomes" id="UP000186594">
    <property type="component" value="Unassembled WGS sequence"/>
</dbReference>
<reference evidence="1 2" key="1">
    <citation type="submission" date="2016-04" db="EMBL/GenBank/DDBJ databases">
        <title>Evolutionary innovation and constraint leading to complex multicellularity in the Ascomycota.</title>
        <authorList>
            <person name="Cisse O."/>
            <person name="Nguyen A."/>
            <person name="Hewitt D.A."/>
            <person name="Jedd G."/>
            <person name="Stajich J.E."/>
        </authorList>
    </citation>
    <scope>NUCLEOTIDE SEQUENCE [LARGE SCALE GENOMIC DNA]</scope>
    <source>
        <strain evidence="1 2">DAH-3</strain>
    </source>
</reference>